<dbReference type="RefSeq" id="WP_345724623.1">
    <property type="nucleotide sequence ID" value="NZ_BAABRU010000030.1"/>
</dbReference>
<organism evidence="1 2">
    <name type="scientific">Herpetosiphon gulosus</name>
    <dbReference type="NCBI Taxonomy" id="1973496"/>
    <lineage>
        <taxon>Bacteria</taxon>
        <taxon>Bacillati</taxon>
        <taxon>Chloroflexota</taxon>
        <taxon>Chloroflexia</taxon>
        <taxon>Herpetosiphonales</taxon>
        <taxon>Herpetosiphonaceae</taxon>
        <taxon>Herpetosiphon</taxon>
    </lineage>
</organism>
<gene>
    <name evidence="1" type="ORF">Hgul01_04862</name>
</gene>
<keyword evidence="2" id="KW-1185">Reference proteome</keyword>
<dbReference type="EMBL" id="BAABRU010000030">
    <property type="protein sequence ID" value="GAA5531038.1"/>
    <property type="molecule type" value="Genomic_DNA"/>
</dbReference>
<proteinExistence type="predicted"/>
<reference evidence="1 2" key="1">
    <citation type="submission" date="2024-02" db="EMBL/GenBank/DDBJ databases">
        <title>Herpetosiphon gulosus NBRC 112829.</title>
        <authorList>
            <person name="Ichikawa N."/>
            <person name="Katano-Makiyama Y."/>
            <person name="Hidaka K."/>
        </authorList>
    </citation>
    <scope>NUCLEOTIDE SEQUENCE [LARGE SCALE GENOMIC DNA]</scope>
    <source>
        <strain evidence="1 2">NBRC 112829</strain>
    </source>
</reference>
<evidence type="ECO:0000313" key="1">
    <source>
        <dbReference type="EMBL" id="GAA5531038.1"/>
    </source>
</evidence>
<protein>
    <submittedName>
        <fullName evidence="1">Uncharacterized protein</fullName>
    </submittedName>
</protein>
<sequence length="216" mass="24679">MAGYLIYHPKRQIMAHADKPIYHDSLEGNQDPYIWQRSFLHSYCHITQMRPQVGDINVWVAGDTFPHFQQLFCDVVFVVASKHYWPNANDLSPDDPIVDSPAAYADHYQWAQWQHQFKRRRRFTLKADPTRSFQPLTNDGLLLDIVPALAAAGVDLAQLRTKLRAGFNSQPMALSAEQATALYHWIDMEAAQRWYGDDLAAIRNPAPATNTAKARC</sequence>
<accession>A0ABP9X915</accession>
<name>A0ABP9X915_9CHLR</name>
<evidence type="ECO:0000313" key="2">
    <source>
        <dbReference type="Proteomes" id="UP001428290"/>
    </source>
</evidence>
<comment type="caution">
    <text evidence="1">The sequence shown here is derived from an EMBL/GenBank/DDBJ whole genome shotgun (WGS) entry which is preliminary data.</text>
</comment>
<dbReference type="Proteomes" id="UP001428290">
    <property type="component" value="Unassembled WGS sequence"/>
</dbReference>